<evidence type="ECO:0000313" key="1">
    <source>
        <dbReference type="EMBL" id="GAU33954.1"/>
    </source>
</evidence>
<dbReference type="InterPro" id="IPR044963">
    <property type="entry name" value="SDH4"/>
</dbReference>
<accession>A0A2Z6MN17</accession>
<dbReference type="PANTHER" id="PTHR36358:SF1">
    <property type="entry name" value="SUCCINATE DEHYDROGENASE SUBUNIT 4, MITOCHONDRIAL"/>
    <property type="match status" value="1"/>
</dbReference>
<evidence type="ECO:0000313" key="2">
    <source>
        <dbReference type="Proteomes" id="UP000242715"/>
    </source>
</evidence>
<dbReference type="PANTHER" id="PTHR36358">
    <property type="entry name" value="SUCCINATE DEHYDROGENASE SUBUNIT 4, MITOCHONDRIAL"/>
    <property type="match status" value="1"/>
</dbReference>
<dbReference type="OrthoDB" id="822750at2759"/>
<dbReference type="GO" id="GO:0005743">
    <property type="term" value="C:mitochondrial inner membrane"/>
    <property type="evidence" value="ECO:0007669"/>
    <property type="project" value="InterPro"/>
</dbReference>
<dbReference type="GO" id="GO:0006099">
    <property type="term" value="P:tricarboxylic acid cycle"/>
    <property type="evidence" value="ECO:0007669"/>
    <property type="project" value="InterPro"/>
</dbReference>
<proteinExistence type="predicted"/>
<protein>
    <submittedName>
        <fullName evidence="1">Uncharacterized protein</fullName>
    </submittedName>
</protein>
<keyword evidence="2" id="KW-1185">Reference proteome</keyword>
<dbReference type="GO" id="GO:0045273">
    <property type="term" value="C:respiratory chain complex II (succinate dehydrogenase)"/>
    <property type="evidence" value="ECO:0007669"/>
    <property type="project" value="InterPro"/>
</dbReference>
<dbReference type="GO" id="GO:0006121">
    <property type="term" value="P:mitochondrial electron transport, succinate to ubiquinone"/>
    <property type="evidence" value="ECO:0007669"/>
    <property type="project" value="InterPro"/>
</dbReference>
<organism evidence="1 2">
    <name type="scientific">Trifolium subterraneum</name>
    <name type="common">Subterranean clover</name>
    <dbReference type="NCBI Taxonomy" id="3900"/>
    <lineage>
        <taxon>Eukaryota</taxon>
        <taxon>Viridiplantae</taxon>
        <taxon>Streptophyta</taxon>
        <taxon>Embryophyta</taxon>
        <taxon>Tracheophyta</taxon>
        <taxon>Spermatophyta</taxon>
        <taxon>Magnoliopsida</taxon>
        <taxon>eudicotyledons</taxon>
        <taxon>Gunneridae</taxon>
        <taxon>Pentapetalae</taxon>
        <taxon>rosids</taxon>
        <taxon>fabids</taxon>
        <taxon>Fabales</taxon>
        <taxon>Fabaceae</taxon>
        <taxon>Papilionoideae</taxon>
        <taxon>50 kb inversion clade</taxon>
        <taxon>NPAAA clade</taxon>
        <taxon>Hologalegina</taxon>
        <taxon>IRL clade</taxon>
        <taxon>Trifolieae</taxon>
        <taxon>Trifolium</taxon>
    </lineage>
</organism>
<dbReference type="EMBL" id="DF973541">
    <property type="protein sequence ID" value="GAU33954.1"/>
    <property type="molecule type" value="Genomic_DNA"/>
</dbReference>
<name>A0A2Z6MN17_TRISU</name>
<dbReference type="Proteomes" id="UP000242715">
    <property type="component" value="Unassembled WGS sequence"/>
</dbReference>
<dbReference type="AlphaFoldDB" id="A0A2Z6MN17"/>
<gene>
    <name evidence="1" type="ORF">TSUD_148750</name>
</gene>
<reference evidence="2" key="1">
    <citation type="journal article" date="2017" name="Front. Plant Sci.">
        <title>Climate Clever Clovers: New Paradigm to Reduce the Environmental Footprint of Ruminants by Breeding Low Methanogenic Forages Utilizing Haplotype Variation.</title>
        <authorList>
            <person name="Kaur P."/>
            <person name="Appels R."/>
            <person name="Bayer P.E."/>
            <person name="Keeble-Gagnere G."/>
            <person name="Wang J."/>
            <person name="Hirakawa H."/>
            <person name="Shirasawa K."/>
            <person name="Vercoe P."/>
            <person name="Stefanova K."/>
            <person name="Durmic Z."/>
            <person name="Nichols P."/>
            <person name="Revell C."/>
            <person name="Isobe S.N."/>
            <person name="Edwards D."/>
            <person name="Erskine W."/>
        </authorList>
    </citation>
    <scope>NUCLEOTIDE SEQUENCE [LARGE SCALE GENOMIC DNA]</scope>
    <source>
        <strain evidence="2">cv. Daliak</strain>
    </source>
</reference>
<sequence>MQSVSLKLAKRLSNSSNPNWRISPNLIAHASTTSSSPSPPSPPIPAATNATTSTLNNLLTSPWSASQTRGLTFSGSDVRVGNLIENRGRAYEVLKLYNSHEGTGKAAIKDGGAMVPYSAMVAPHAGRCVGVLALCHCPPLTTLPSLICNMALTAKLLVPPHTVASYATVATTTGDDIQRKERNSGLRNQGPKTKREQLLKVTAAVPLLLIYPNAYSLLAANFFLFWHINAGIEEIVADYVHHEMTREFVLISLSSSRSKLEKPVE</sequence>